<dbReference type="EMBL" id="MU267591">
    <property type="protein sequence ID" value="KAH7916411.1"/>
    <property type="molecule type" value="Genomic_DNA"/>
</dbReference>
<comment type="caution">
    <text evidence="1">The sequence shown here is derived from an EMBL/GenBank/DDBJ whole genome shotgun (WGS) entry which is preliminary data.</text>
</comment>
<proteinExistence type="predicted"/>
<sequence>MSDPITFKLSKPGGLTRRVAFPGRPGWTELAARIGSLYEIENNNIGVSYIDGDGDEVTLSSDEELQEYLRFLPSHTSLIRFVVQDLNSLRSTESVSSARSNTPQQANFRNTFGGHDSLPLVFEVEDEWQRLPGSLGGLYLSRDSPDSPHAFVEVLESDISVDRESSRHADNESVTGDSAQSDMTFTTPKPDTKGKGKARSFMRATVEDDVSSTGSIIADEAPSKPPVHVYDMTDTEDIPVNPTKSPLSASGAATPAQAESTPVFSEQPLNFEDPPEPIVEPSANSISLTHDVATLLSTLSTVVAAHPELSEGIRNIVSNATNGAYWAAHREAVSHAAQNISRSAMERTGRTMEDIRRSTEEQAGARVADALGKVFRALGETVTTARAFDFPQETQDPVHPPPEPRPTQAPPSHDRVPFANTLPHQLPRDPWHLWSHGPPHRRATTHWGGFPHLPPPPPPPPIPHMPRGPWAHQHPHHPPHFWRPPPVNMAGRPRNEAREASAAAADARAASAPDSHSRATGVQDSGAAYSPSVPSPIVFGTFEDATASTPPDNATTNADAHATSSVPQETNPPVSAAPSTDAPFNTLWGDFTQSNPWKQTPTAEELRAEVERAKADYKARKEMYRKMKAERKKAQEQDPDVSNVTATGQSGNRSAPPDTPAAGNGVAGSSNNRPLPVPEPVVNEPAPATNESTSAPAPTPDPPVMHIVSNARGPYPQLEMFSVPHHHRSNTTGHASRRVSHENRETRSLNRITRKLSDMGFTESTYPNLGAKVMAQLSSHSSVTKEIEDDIVTNLIEDLITMNPQPARAGNSRDRDIPGAWS</sequence>
<keyword evidence="2" id="KW-1185">Reference proteome</keyword>
<name>A0ACB8ATV9_9AGAM</name>
<gene>
    <name evidence="1" type="ORF">BJ138DRAFT_1211851</name>
</gene>
<reference evidence="1" key="1">
    <citation type="journal article" date="2021" name="New Phytol.">
        <title>Evolutionary innovations through gain and loss of genes in the ectomycorrhizal Boletales.</title>
        <authorList>
            <person name="Wu G."/>
            <person name="Miyauchi S."/>
            <person name="Morin E."/>
            <person name="Kuo A."/>
            <person name="Drula E."/>
            <person name="Varga T."/>
            <person name="Kohler A."/>
            <person name="Feng B."/>
            <person name="Cao Y."/>
            <person name="Lipzen A."/>
            <person name="Daum C."/>
            <person name="Hundley H."/>
            <person name="Pangilinan J."/>
            <person name="Johnson J."/>
            <person name="Barry K."/>
            <person name="LaButti K."/>
            <person name="Ng V."/>
            <person name="Ahrendt S."/>
            <person name="Min B."/>
            <person name="Choi I.G."/>
            <person name="Park H."/>
            <person name="Plett J.M."/>
            <person name="Magnuson J."/>
            <person name="Spatafora J.W."/>
            <person name="Nagy L.G."/>
            <person name="Henrissat B."/>
            <person name="Grigoriev I.V."/>
            <person name="Yang Z.L."/>
            <person name="Xu J."/>
            <person name="Martin F.M."/>
        </authorList>
    </citation>
    <scope>NUCLEOTIDE SEQUENCE</scope>
    <source>
        <strain evidence="1">ATCC 28755</strain>
    </source>
</reference>
<protein>
    <submittedName>
        <fullName evidence="1">Uncharacterized protein</fullName>
    </submittedName>
</protein>
<accession>A0ACB8ATV9</accession>
<evidence type="ECO:0000313" key="2">
    <source>
        <dbReference type="Proteomes" id="UP000790377"/>
    </source>
</evidence>
<organism evidence="1 2">
    <name type="scientific">Hygrophoropsis aurantiaca</name>
    <dbReference type="NCBI Taxonomy" id="72124"/>
    <lineage>
        <taxon>Eukaryota</taxon>
        <taxon>Fungi</taxon>
        <taxon>Dikarya</taxon>
        <taxon>Basidiomycota</taxon>
        <taxon>Agaricomycotina</taxon>
        <taxon>Agaricomycetes</taxon>
        <taxon>Agaricomycetidae</taxon>
        <taxon>Boletales</taxon>
        <taxon>Coniophorineae</taxon>
        <taxon>Hygrophoropsidaceae</taxon>
        <taxon>Hygrophoropsis</taxon>
    </lineage>
</organism>
<dbReference type="Proteomes" id="UP000790377">
    <property type="component" value="Unassembled WGS sequence"/>
</dbReference>
<evidence type="ECO:0000313" key="1">
    <source>
        <dbReference type="EMBL" id="KAH7916411.1"/>
    </source>
</evidence>